<evidence type="ECO:0000313" key="3">
    <source>
        <dbReference type="EMBL" id="GEJ56547.1"/>
    </source>
</evidence>
<name>A0A7I9VKL7_9BACT</name>
<dbReference type="PIRSF" id="PIRSF028431">
    <property type="entry name" value="UCP028431"/>
    <property type="match status" value="1"/>
</dbReference>
<accession>A0A7I9VKL7</accession>
<keyword evidence="1" id="KW-0732">Signal</keyword>
<evidence type="ECO:0000256" key="1">
    <source>
        <dbReference type="SAM" id="SignalP"/>
    </source>
</evidence>
<protein>
    <recommendedName>
        <fullName evidence="2">Glycoamylase-like domain-containing protein</fullName>
    </recommendedName>
</protein>
<reference evidence="4" key="1">
    <citation type="journal article" date="2020" name="Appl. Environ. Microbiol.">
        <title>Diazotrophic Anaeromyxobacter Isolates from Soils.</title>
        <authorList>
            <person name="Masuda Y."/>
            <person name="Yamanaka H."/>
            <person name="Xu Z.X."/>
            <person name="Shiratori Y."/>
            <person name="Aono T."/>
            <person name="Amachi S."/>
            <person name="Senoo K."/>
            <person name="Itoh H."/>
        </authorList>
    </citation>
    <scope>NUCLEOTIDE SEQUENCE [LARGE SCALE GENOMIC DNA]</scope>
    <source>
        <strain evidence="4">R267</strain>
    </source>
</reference>
<dbReference type="Gene3D" id="1.50.10.140">
    <property type="match status" value="1"/>
</dbReference>
<comment type="caution">
    <text evidence="3">The sequence shown here is derived from an EMBL/GenBank/DDBJ whole genome shotgun (WGS) entry which is preliminary data.</text>
</comment>
<feature type="domain" description="Glycoamylase-like" evidence="2">
    <location>
        <begin position="226"/>
        <end position="456"/>
    </location>
</feature>
<dbReference type="AlphaFoldDB" id="A0A7I9VKL7"/>
<evidence type="ECO:0000259" key="2">
    <source>
        <dbReference type="Pfam" id="PF10091"/>
    </source>
</evidence>
<dbReference type="Pfam" id="PF10091">
    <property type="entry name" value="Glycoamylase"/>
    <property type="match status" value="1"/>
</dbReference>
<dbReference type="EMBL" id="BJTG01000003">
    <property type="protein sequence ID" value="GEJ56547.1"/>
    <property type="molecule type" value="Genomic_DNA"/>
</dbReference>
<sequence>MRMRHTRTALCAVGAAALFAFSPAGARAAAGVTQGDAAAPRPFRASPAQQAFLDQLQRDTFKFFWEASPAGTGLTPDRAPGSDVSSVAAVGFALTSYLVGVERGYVSRADAAARTLVTLETLWRAPQGPEAEGTSGHHGLYYHFLDARRAVRANRSELSTIDTALLMAGVLSSQAYFDREDATERAIRRLADRLYRRVDWAWATSPRHAPLLSMGWSPEAGFIDVDWSGYNEGMLLYVLALGSPTHPVDPRAWEAWASSYQWDGSRGPAHVAFGPLFGHQYSHVWIDFRGIQDRVMRARGSDYFQNSVRATYANRAYCIANPGGWKGYGELGWGLTASDGPLDSARPPPGAERFRAYWARGADAATDDGTIAPTAAGGSVAFAPEVAIPTLVSFKERFGDRLYGAYGFKDAFNLSYPGAPQGWFDDAYLGIDQGPILLMVENYRTGFVWQLLRKSPVLASGLERAGFSGGWLGAPERQASLSLR</sequence>
<dbReference type="InterPro" id="IPR016883">
    <property type="entry name" value="UCP028431"/>
</dbReference>
<feature type="signal peptide" evidence="1">
    <location>
        <begin position="1"/>
        <end position="26"/>
    </location>
</feature>
<keyword evidence="4" id="KW-1185">Reference proteome</keyword>
<proteinExistence type="predicted"/>
<organism evidence="3 4">
    <name type="scientific">Anaeromyxobacter diazotrophicus</name>
    <dbReference type="NCBI Taxonomy" id="2590199"/>
    <lineage>
        <taxon>Bacteria</taxon>
        <taxon>Pseudomonadati</taxon>
        <taxon>Myxococcota</taxon>
        <taxon>Myxococcia</taxon>
        <taxon>Myxococcales</taxon>
        <taxon>Cystobacterineae</taxon>
        <taxon>Anaeromyxobacteraceae</taxon>
        <taxon>Anaeromyxobacter</taxon>
    </lineage>
</organism>
<dbReference type="Proteomes" id="UP000503640">
    <property type="component" value="Unassembled WGS sequence"/>
</dbReference>
<gene>
    <name evidence="3" type="ORF">AMYX_12880</name>
</gene>
<evidence type="ECO:0000313" key="4">
    <source>
        <dbReference type="Proteomes" id="UP000503640"/>
    </source>
</evidence>
<dbReference type="InterPro" id="IPR019282">
    <property type="entry name" value="Glycoamylase-like_cons_dom"/>
</dbReference>
<feature type="chain" id="PRO_5029489413" description="Glycoamylase-like domain-containing protein" evidence="1">
    <location>
        <begin position="27"/>
        <end position="484"/>
    </location>
</feature>